<dbReference type="InterPro" id="IPR003593">
    <property type="entry name" value="AAA+_ATPase"/>
</dbReference>
<evidence type="ECO:0000256" key="5">
    <source>
        <dbReference type="ARBA" id="ARBA00022840"/>
    </source>
</evidence>
<feature type="domain" description="ABC transmembrane type-1" evidence="11">
    <location>
        <begin position="828"/>
        <end position="1078"/>
    </location>
</feature>
<evidence type="ECO:0000256" key="9">
    <source>
        <dbReference type="SAM" id="Phobius"/>
    </source>
</evidence>
<evidence type="ECO:0000259" key="11">
    <source>
        <dbReference type="PROSITE" id="PS50929"/>
    </source>
</evidence>
<feature type="transmembrane region" description="Helical" evidence="9">
    <location>
        <begin position="1026"/>
        <end position="1046"/>
    </location>
</feature>
<evidence type="ECO:0000256" key="2">
    <source>
        <dbReference type="ARBA" id="ARBA00022448"/>
    </source>
</evidence>
<dbReference type="Pfam" id="PF00664">
    <property type="entry name" value="ABC_membrane"/>
    <property type="match status" value="3"/>
</dbReference>
<dbReference type="CDD" id="cd03250">
    <property type="entry name" value="ABCC_MRP_domain1"/>
    <property type="match status" value="1"/>
</dbReference>
<evidence type="ECO:0000256" key="3">
    <source>
        <dbReference type="ARBA" id="ARBA00022692"/>
    </source>
</evidence>
<comment type="subcellular location">
    <subcellularLocation>
        <location evidence="1">Membrane</location>
    </subcellularLocation>
</comment>
<feature type="region of interest" description="Disordered" evidence="8">
    <location>
        <begin position="773"/>
        <end position="795"/>
    </location>
</feature>
<dbReference type="SMART" id="SM00382">
    <property type="entry name" value="AAA"/>
    <property type="match status" value="2"/>
</dbReference>
<reference evidence="12 13" key="1">
    <citation type="submission" date="2023-09" db="EMBL/GenBank/DDBJ databases">
        <title>Genomes of two closely related lineages of the louse Polyplax serrata with different host specificities.</title>
        <authorList>
            <person name="Martinu J."/>
            <person name="Tarabai H."/>
            <person name="Stefka J."/>
            <person name="Hypsa V."/>
        </authorList>
    </citation>
    <scope>NUCLEOTIDE SEQUENCE [LARGE SCALE GENOMIC DNA]</scope>
    <source>
        <strain evidence="12">98ZLc_SE</strain>
    </source>
</reference>
<name>A0ABR1ARY4_POLSC</name>
<evidence type="ECO:0000256" key="1">
    <source>
        <dbReference type="ARBA" id="ARBA00004370"/>
    </source>
</evidence>
<dbReference type="Proteomes" id="UP001359485">
    <property type="component" value="Unassembled WGS sequence"/>
</dbReference>
<feature type="transmembrane region" description="Helical" evidence="9">
    <location>
        <begin position="268"/>
        <end position="293"/>
    </location>
</feature>
<dbReference type="InterPro" id="IPR011527">
    <property type="entry name" value="ABC1_TM_dom"/>
</dbReference>
<feature type="transmembrane region" description="Helical" evidence="9">
    <location>
        <begin position="299"/>
        <end position="320"/>
    </location>
</feature>
<keyword evidence="4" id="KW-0547">Nucleotide-binding</keyword>
<feature type="transmembrane region" description="Helical" evidence="9">
    <location>
        <begin position="881"/>
        <end position="903"/>
    </location>
</feature>
<evidence type="ECO:0000259" key="10">
    <source>
        <dbReference type="PROSITE" id="PS50893"/>
    </source>
</evidence>
<evidence type="ECO:0000313" key="13">
    <source>
        <dbReference type="Proteomes" id="UP001359485"/>
    </source>
</evidence>
<dbReference type="PANTHER" id="PTHR24223">
    <property type="entry name" value="ATP-BINDING CASSETTE SUB-FAMILY C"/>
    <property type="match status" value="1"/>
</dbReference>
<evidence type="ECO:0000256" key="6">
    <source>
        <dbReference type="ARBA" id="ARBA00022989"/>
    </source>
</evidence>
<dbReference type="Gene3D" id="1.20.1560.10">
    <property type="entry name" value="ABC transporter type 1, transmembrane domain"/>
    <property type="match status" value="3"/>
</dbReference>
<keyword evidence="2" id="KW-0813">Transport</keyword>
<dbReference type="EMBL" id="JAWJWF010000045">
    <property type="protein sequence ID" value="KAK6626695.1"/>
    <property type="molecule type" value="Genomic_DNA"/>
</dbReference>
<proteinExistence type="predicted"/>
<dbReference type="SUPFAM" id="SSF52540">
    <property type="entry name" value="P-loop containing nucleoside triphosphate hydrolases"/>
    <property type="match status" value="2"/>
</dbReference>
<feature type="transmembrane region" description="Helical" evidence="9">
    <location>
        <begin position="814"/>
        <end position="836"/>
    </location>
</feature>
<keyword evidence="3 9" id="KW-0812">Transmembrane</keyword>
<feature type="compositionally biased region" description="Basic and acidic residues" evidence="8">
    <location>
        <begin position="773"/>
        <end position="788"/>
    </location>
</feature>
<organism evidence="12 13">
    <name type="scientific">Polyplax serrata</name>
    <name type="common">Common mouse louse</name>
    <dbReference type="NCBI Taxonomy" id="468196"/>
    <lineage>
        <taxon>Eukaryota</taxon>
        <taxon>Metazoa</taxon>
        <taxon>Ecdysozoa</taxon>
        <taxon>Arthropoda</taxon>
        <taxon>Hexapoda</taxon>
        <taxon>Insecta</taxon>
        <taxon>Pterygota</taxon>
        <taxon>Neoptera</taxon>
        <taxon>Paraneoptera</taxon>
        <taxon>Psocodea</taxon>
        <taxon>Troctomorpha</taxon>
        <taxon>Phthiraptera</taxon>
        <taxon>Anoplura</taxon>
        <taxon>Polyplacidae</taxon>
        <taxon>Polyplax</taxon>
    </lineage>
</organism>
<dbReference type="InterPro" id="IPR027417">
    <property type="entry name" value="P-loop_NTPase"/>
</dbReference>
<keyword evidence="6 9" id="KW-1133">Transmembrane helix</keyword>
<dbReference type="Gene3D" id="3.40.50.300">
    <property type="entry name" value="P-loop containing nucleotide triphosphate hydrolases"/>
    <property type="match status" value="2"/>
</dbReference>
<feature type="transmembrane region" description="Helical" evidence="9">
    <location>
        <begin position="200"/>
        <end position="222"/>
    </location>
</feature>
<dbReference type="PROSITE" id="PS50929">
    <property type="entry name" value="ABC_TM1F"/>
    <property type="match status" value="2"/>
</dbReference>
<evidence type="ECO:0000256" key="4">
    <source>
        <dbReference type="ARBA" id="ARBA00022741"/>
    </source>
</evidence>
<dbReference type="PROSITE" id="PS00211">
    <property type="entry name" value="ABC_TRANSPORTER_1"/>
    <property type="match status" value="2"/>
</dbReference>
<protein>
    <submittedName>
        <fullName evidence="12">Uncharacterized protein</fullName>
    </submittedName>
</protein>
<accession>A0ABR1ARY4</accession>
<dbReference type="InterPro" id="IPR036640">
    <property type="entry name" value="ABC1_TM_sf"/>
</dbReference>
<comment type="caution">
    <text evidence="12">The sequence shown here is derived from an EMBL/GenBank/DDBJ whole genome shotgun (WGS) entry which is preliminary data.</text>
</comment>
<keyword evidence="5" id="KW-0067">ATP-binding</keyword>
<evidence type="ECO:0000256" key="7">
    <source>
        <dbReference type="ARBA" id="ARBA00023136"/>
    </source>
</evidence>
<feature type="domain" description="ABC transporter" evidence="10">
    <location>
        <begin position="534"/>
        <end position="756"/>
    </location>
</feature>
<dbReference type="InterPro" id="IPR017871">
    <property type="entry name" value="ABC_transporter-like_CS"/>
</dbReference>
<dbReference type="InterPro" id="IPR050173">
    <property type="entry name" value="ABC_transporter_C-like"/>
</dbReference>
<keyword evidence="7 9" id="KW-0472">Membrane</keyword>
<dbReference type="PROSITE" id="PS50893">
    <property type="entry name" value="ABC_TRANSPORTER_2"/>
    <property type="match status" value="2"/>
</dbReference>
<dbReference type="InterPro" id="IPR003439">
    <property type="entry name" value="ABC_transporter-like_ATP-bd"/>
</dbReference>
<dbReference type="CDD" id="cd18592">
    <property type="entry name" value="ABC_6TM_MRP5_8_9_D1"/>
    <property type="match status" value="1"/>
</dbReference>
<feature type="domain" description="ABC transporter" evidence="10">
    <location>
        <begin position="1125"/>
        <end position="1358"/>
    </location>
</feature>
<dbReference type="CDD" id="cd18599">
    <property type="entry name" value="ABC_6TM_MRP5_8_9_D2"/>
    <property type="match status" value="1"/>
</dbReference>
<evidence type="ECO:0000313" key="12">
    <source>
        <dbReference type="EMBL" id="KAK6626695.1"/>
    </source>
</evidence>
<keyword evidence="13" id="KW-1185">Reference proteome</keyword>
<dbReference type="Pfam" id="PF00005">
    <property type="entry name" value="ABC_tran"/>
    <property type="match status" value="2"/>
</dbReference>
<sequence>MTEQNSRFDCGRSDIRDQPAAFHVDNVEKLNYPDGKFFGWNSMDYTPVPSKYVSNQKLSRYRNALKHMLPVRRKNESKKVLAIDDAGLFSLITFSWLSKYIYKAYKKGLTKNDIPKCSPLDSCDLNAQRLESIWERELTEQGPAKASFGRAIWRFVRTRVLINSVTFSISCIMGFLSPTIFMRKLLEYLEEEDKNYTTGLIWAVALTCTEVLRTVFFALYYSMSYRTALRLRCACLAMVYRKVLRLSSARNTSAGVIINLYGFDGPRLYYMIVFGPMALGGPIISVCAFFTIYYILGPWALLGMLTFILYYPLQYLLAYLTGHFRQKAIKLSDKRIKFVTEILTSIKLIKMYAWENWFASQVQNVRNNELDEIKKIAYCQSVGISLAPTIPVISAIATFLVHVTTGGNLTAAQAFSVLVFLTKQMKTSIQVIRDGSLSFYEGITSVKRFKVWSILVILHTQLRTALLNMRYGSDSFIQGRVVSKRFQDVLMLEENTTRIQPHPDKSVALSVKNGCFCWDVAVLEPEHLKQKRAKRGSEVFLEDDQVSLQVLHSVNIAVPKGALIGICGPIGAGKSSLLLACLGQLKMISGEIWRTGTCAYVSQQSWMQNTSLRENILFGEKFDPKKYAKVLDACVLNDDLNFLPGGDETEIGERGVNLSGGQKQRIALARALYSDRDIYFLDDPLSAVDPSVGIEIFDKCIMDALKDKTVLFVTSQIQFLRKCDEILVLKQGQIVETDNFDNLVNEGNEFGFVLQPGPLNSSQKEEVFNRTKMEVKNSEKSDGQRQQESKTTGTKLTQEEVQIRGTIKSTAYRAYVEAAGGYLVCMCVTFIILLSVGSNVFSSWWLAMWIKEGSGNTTIYDPVTNSTVISRNISDNPRLSFYMTVYASLIGFIVVTCIIRGFAYTRVTMRASKEIHQNLFQKILESPMRYFERTPIGQIQNLFARDMDEKLFVSLTFVRVAIRDLKRMESISRSPVFSTISATVQGLSVIHAFRKEQDYINHFTKLFNENSTIFFMSTNAMRWMAVRLDFISLVIIFITSLLVALLKGEVAPAFAGLALTYAAQICGVFQYTIRLLSENEARFISVERIQDNIEARVTDCYKLVPEGNVVTELRVPDNWPSKGGIKFEEVKLSYGGDLPDVLNDISISINGGEKIGVVGRTGAGKSSLVAALFRLVELSSGKIYIDGVNIAAVSLSVLRSRLSVIPQDPTLFSESLRSNLDPFNKCDDDFLWDVLKKTRLLAKVKSMPNQMSTYVGDGENLSVGEKQLVCLARTLARGSKILILDEATASIDPETEMAVQTTIRNEFRHCTVITIAHRLSTVTNCDRILVIEQGTVLEFDSPQVLLSSPNSRFSKMVEASEFQ</sequence>
<dbReference type="SUPFAM" id="SSF90123">
    <property type="entry name" value="ABC transporter transmembrane region"/>
    <property type="match status" value="2"/>
</dbReference>
<feature type="transmembrane region" description="Helical" evidence="9">
    <location>
        <begin position="160"/>
        <end position="180"/>
    </location>
</feature>
<dbReference type="CDD" id="cd03244">
    <property type="entry name" value="ABCC_MRP_domain2"/>
    <property type="match status" value="1"/>
</dbReference>
<gene>
    <name evidence="12" type="ORF">RUM44_009171</name>
</gene>
<dbReference type="PANTHER" id="PTHR24223:SF447">
    <property type="entry name" value="MULTIDRUG RESISTANCE-ASSOCIATED PROTEIN 5"/>
    <property type="match status" value="1"/>
</dbReference>
<feature type="domain" description="ABC transmembrane type-1" evidence="11">
    <location>
        <begin position="167"/>
        <end position="422"/>
    </location>
</feature>
<evidence type="ECO:0000256" key="8">
    <source>
        <dbReference type="SAM" id="MobiDB-lite"/>
    </source>
</evidence>